<feature type="domain" description="Large ribosomal subunit protein uL5 N-terminal" evidence="7">
    <location>
        <begin position="2"/>
        <end position="45"/>
    </location>
</feature>
<feature type="domain" description="Large ribosomal subunit protein uL5 C-terminal" evidence="8">
    <location>
        <begin position="50"/>
        <end position="137"/>
    </location>
</feature>
<dbReference type="AlphaFoldDB" id="A0A133VDJ1"/>
<proteinExistence type="inferred from homology"/>
<dbReference type="PIRSF" id="PIRSF002161">
    <property type="entry name" value="Ribosomal_L5"/>
    <property type="match status" value="1"/>
</dbReference>
<comment type="caution">
    <text evidence="9">The sequence shown here is derived from an EMBL/GenBank/DDBJ whole genome shotgun (WGS) entry which is preliminary data.</text>
</comment>
<dbReference type="Gene3D" id="3.30.1440.10">
    <property type="match status" value="1"/>
</dbReference>
<protein>
    <recommendedName>
        <fullName evidence="5">50S ribosomal protein L5</fullName>
    </recommendedName>
</protein>
<dbReference type="InterPro" id="IPR031309">
    <property type="entry name" value="Ribosomal_uL5_C"/>
</dbReference>
<dbReference type="InterPro" id="IPR002132">
    <property type="entry name" value="Ribosomal_uL5"/>
</dbReference>
<comment type="similarity">
    <text evidence="1 6">Belongs to the universal ribosomal protein uL5 family.</text>
</comment>
<keyword evidence="2" id="KW-0694">RNA-binding</keyword>
<keyword evidence="4 6" id="KW-0687">Ribonucleoprotein</keyword>
<evidence type="ECO:0000313" key="9">
    <source>
        <dbReference type="EMBL" id="KXB04491.1"/>
    </source>
</evidence>
<feature type="non-terminal residue" evidence="9">
    <location>
        <position position="1"/>
    </location>
</feature>
<dbReference type="InterPro" id="IPR022803">
    <property type="entry name" value="Ribosomal_uL5_dom_sf"/>
</dbReference>
<keyword evidence="3 6" id="KW-0689">Ribosomal protein</keyword>
<evidence type="ECO:0000256" key="4">
    <source>
        <dbReference type="ARBA" id="ARBA00023274"/>
    </source>
</evidence>
<dbReference type="SUPFAM" id="SSF55282">
    <property type="entry name" value="RL5-like"/>
    <property type="match status" value="1"/>
</dbReference>
<evidence type="ECO:0000313" key="10">
    <source>
        <dbReference type="Proteomes" id="UP000070076"/>
    </source>
</evidence>
<dbReference type="InterPro" id="IPR031310">
    <property type="entry name" value="Ribosomal_uL5_N"/>
</dbReference>
<evidence type="ECO:0000256" key="3">
    <source>
        <dbReference type="ARBA" id="ARBA00022980"/>
    </source>
</evidence>
<dbReference type="Proteomes" id="UP000070076">
    <property type="component" value="Unassembled WGS sequence"/>
</dbReference>
<dbReference type="PANTHER" id="PTHR11994">
    <property type="entry name" value="60S RIBOSOMAL PROTEIN L11-RELATED"/>
    <property type="match status" value="1"/>
</dbReference>
<keyword evidence="10" id="KW-1185">Reference proteome</keyword>
<keyword evidence="2" id="KW-0820">tRNA-binding</keyword>
<evidence type="ECO:0000256" key="5">
    <source>
        <dbReference type="ARBA" id="ARBA00035461"/>
    </source>
</evidence>
<evidence type="ECO:0000256" key="1">
    <source>
        <dbReference type="ARBA" id="ARBA00008553"/>
    </source>
</evidence>
<evidence type="ECO:0000256" key="2">
    <source>
        <dbReference type="ARBA" id="ARBA00022555"/>
    </source>
</evidence>
<dbReference type="GO" id="GO:0000049">
    <property type="term" value="F:tRNA binding"/>
    <property type="evidence" value="ECO:0007669"/>
    <property type="project" value="UniProtKB-KW"/>
</dbReference>
<dbReference type="EMBL" id="LHYB01000028">
    <property type="protein sequence ID" value="KXB04491.1"/>
    <property type="molecule type" value="Genomic_DNA"/>
</dbReference>
<reference evidence="9 10" key="1">
    <citation type="journal article" date="2016" name="Sci. Rep.">
        <title>Metabolic traits of an uncultured archaeal lineage -MSBL1- from brine pools of the Red Sea.</title>
        <authorList>
            <person name="Mwirichia R."/>
            <person name="Alam I."/>
            <person name="Rashid M."/>
            <person name="Vinu M."/>
            <person name="Ba-Alawi W."/>
            <person name="Anthony Kamau A."/>
            <person name="Kamanda Ngugi D."/>
            <person name="Goker M."/>
            <person name="Klenk H.P."/>
            <person name="Bajic V."/>
            <person name="Stingl U."/>
        </authorList>
    </citation>
    <scope>NUCLEOTIDE SEQUENCE [LARGE SCALE GENOMIC DNA]</scope>
    <source>
        <strain evidence="9">SCGC-AAA261O19</strain>
    </source>
</reference>
<gene>
    <name evidence="9" type="ORF">AKJ48_02460</name>
</gene>
<dbReference type="GO" id="GO:0005840">
    <property type="term" value="C:ribosome"/>
    <property type="evidence" value="ECO:0007669"/>
    <property type="project" value="UniProtKB-KW"/>
</dbReference>
<dbReference type="FunFam" id="3.30.1440.10:FF:000002">
    <property type="entry name" value="60S ribosomal protein L11"/>
    <property type="match status" value="1"/>
</dbReference>
<dbReference type="GO" id="GO:0003735">
    <property type="term" value="F:structural constituent of ribosome"/>
    <property type="evidence" value="ECO:0007669"/>
    <property type="project" value="InterPro"/>
</dbReference>
<organism evidence="9 10">
    <name type="scientific">candidate division MSBL1 archaeon SCGC-AAA261O19</name>
    <dbReference type="NCBI Taxonomy" id="1698277"/>
    <lineage>
        <taxon>Archaea</taxon>
        <taxon>Methanobacteriati</taxon>
        <taxon>Methanobacteriota</taxon>
        <taxon>candidate division MSBL1</taxon>
    </lineage>
</organism>
<dbReference type="InterPro" id="IPR057266">
    <property type="entry name" value="Ribosomal_uL5_euk/arc-type"/>
</dbReference>
<accession>A0A133VDJ1</accession>
<dbReference type="GO" id="GO:1990904">
    <property type="term" value="C:ribonucleoprotein complex"/>
    <property type="evidence" value="ECO:0007669"/>
    <property type="project" value="UniProtKB-KW"/>
</dbReference>
<evidence type="ECO:0000256" key="6">
    <source>
        <dbReference type="RuleBase" id="RU003930"/>
    </source>
</evidence>
<evidence type="ECO:0000259" key="8">
    <source>
        <dbReference type="Pfam" id="PF00673"/>
    </source>
</evidence>
<evidence type="ECO:0000259" key="7">
    <source>
        <dbReference type="Pfam" id="PF00281"/>
    </source>
</evidence>
<name>A0A133VDJ1_9EURY</name>
<sequence length="159" mass="17330">GKITINMGVGVGGKKLSNAEAVLEEIANQKPVRTYAKKTNKDFGISKGSPIGCKVTVRGRKAIPILEKLFKAIGGEISGNSFDGNGNFAFGIKEHIGIPGLEYDPEIGIYGMDVCVSLIRPGFRVKNRRRESRPIPKSHQINSEEAISFLEENFDVKVI</sequence>
<dbReference type="Pfam" id="PF00281">
    <property type="entry name" value="Ribosomal_L5"/>
    <property type="match status" value="1"/>
</dbReference>
<dbReference type="NCBIfam" id="NF003258">
    <property type="entry name" value="PRK04219.1"/>
    <property type="match status" value="1"/>
</dbReference>
<dbReference type="Pfam" id="PF00673">
    <property type="entry name" value="Ribosomal_L5_C"/>
    <property type="match status" value="1"/>
</dbReference>
<dbReference type="GO" id="GO:0006412">
    <property type="term" value="P:translation"/>
    <property type="evidence" value="ECO:0007669"/>
    <property type="project" value="InterPro"/>
</dbReference>